<gene>
    <name evidence="2" type="ORF">FMM08_06780</name>
</gene>
<keyword evidence="3" id="KW-1185">Reference proteome</keyword>
<accession>A0A5C8ZJ42</accession>
<comment type="caution">
    <text evidence="2">The sequence shown here is derived from an EMBL/GenBank/DDBJ whole genome shotgun (WGS) entry which is preliminary data.</text>
</comment>
<dbReference type="Pfam" id="PF07238">
    <property type="entry name" value="PilZ"/>
    <property type="match status" value="1"/>
</dbReference>
<dbReference type="InterPro" id="IPR009875">
    <property type="entry name" value="PilZ_domain"/>
</dbReference>
<dbReference type="Proteomes" id="UP000321234">
    <property type="component" value="Unassembled WGS sequence"/>
</dbReference>
<proteinExistence type="predicted"/>
<reference evidence="2 3" key="1">
    <citation type="submission" date="2019-07" db="EMBL/GenBank/DDBJ databases">
        <title>Quadrisphaera sp. strain DD2A genome sequencing and assembly.</title>
        <authorList>
            <person name="Kim I."/>
        </authorList>
    </citation>
    <scope>NUCLEOTIDE SEQUENCE [LARGE SCALE GENOMIC DNA]</scope>
    <source>
        <strain evidence="2 3">DD2A</strain>
    </source>
</reference>
<name>A0A5C8ZJ42_9ACTN</name>
<organism evidence="2 3">
    <name type="scientific">Quadrisphaera setariae</name>
    <dbReference type="NCBI Taxonomy" id="2593304"/>
    <lineage>
        <taxon>Bacteria</taxon>
        <taxon>Bacillati</taxon>
        <taxon>Actinomycetota</taxon>
        <taxon>Actinomycetes</taxon>
        <taxon>Kineosporiales</taxon>
        <taxon>Kineosporiaceae</taxon>
        <taxon>Quadrisphaera</taxon>
    </lineage>
</organism>
<dbReference type="EMBL" id="VKAC01000003">
    <property type="protein sequence ID" value="TXR57159.1"/>
    <property type="molecule type" value="Genomic_DNA"/>
</dbReference>
<evidence type="ECO:0000313" key="3">
    <source>
        <dbReference type="Proteomes" id="UP000321234"/>
    </source>
</evidence>
<sequence>MRHAASPRLASVFVTPDQVPPVGGPVRLLPISGGPEQRGTLSDWSTSPAGLVATAVVTLDDDAAATLADQPVWAHLQGAGGAAVVLEALAEGTAVDGELLLTGVLALATEQQRAEPRADIARRAQLRGRVAAAARTIDLSRTGARVVLATDAALANLGAAADDQVELVVEVDAHETVTAAARVVRVDAERSEVALSFIDLSEADATRIERAVLGQISSDREQAGATSA</sequence>
<evidence type="ECO:0000313" key="2">
    <source>
        <dbReference type="EMBL" id="TXR57159.1"/>
    </source>
</evidence>
<feature type="domain" description="PilZ" evidence="1">
    <location>
        <begin position="111"/>
        <end position="213"/>
    </location>
</feature>
<dbReference type="SUPFAM" id="SSF141371">
    <property type="entry name" value="PilZ domain-like"/>
    <property type="match status" value="1"/>
</dbReference>
<dbReference type="GO" id="GO:0035438">
    <property type="term" value="F:cyclic-di-GMP binding"/>
    <property type="evidence" value="ECO:0007669"/>
    <property type="project" value="InterPro"/>
</dbReference>
<dbReference type="OrthoDB" id="5189535at2"/>
<protein>
    <submittedName>
        <fullName evidence="2">PilZ domain-containing protein</fullName>
    </submittedName>
</protein>
<evidence type="ECO:0000259" key="1">
    <source>
        <dbReference type="Pfam" id="PF07238"/>
    </source>
</evidence>
<dbReference type="Gene3D" id="2.40.10.220">
    <property type="entry name" value="predicted glycosyltransferase like domains"/>
    <property type="match status" value="1"/>
</dbReference>
<dbReference type="AlphaFoldDB" id="A0A5C8ZJ42"/>